<dbReference type="CDD" id="cd12643">
    <property type="entry name" value="RRM_CFIm68"/>
    <property type="match status" value="1"/>
</dbReference>
<evidence type="ECO:0000256" key="2">
    <source>
        <dbReference type="ARBA" id="ARBA00016259"/>
    </source>
</evidence>
<name>A0AAJ7RUZ1_CEPCN</name>
<dbReference type="GO" id="GO:0003723">
    <property type="term" value="F:RNA binding"/>
    <property type="evidence" value="ECO:0007669"/>
    <property type="project" value="UniProtKB-UniRule"/>
</dbReference>
<feature type="region of interest" description="Disordered" evidence="5">
    <location>
        <begin position="33"/>
        <end position="77"/>
    </location>
</feature>
<evidence type="ECO:0000313" key="8">
    <source>
        <dbReference type="RefSeq" id="XP_024947185.1"/>
    </source>
</evidence>
<dbReference type="SMART" id="SM00360">
    <property type="entry name" value="RRM"/>
    <property type="match status" value="1"/>
</dbReference>
<feature type="region of interest" description="Disordered" evidence="5">
    <location>
        <begin position="172"/>
        <end position="194"/>
    </location>
</feature>
<evidence type="ECO:0000259" key="6">
    <source>
        <dbReference type="PROSITE" id="PS50102"/>
    </source>
</evidence>
<dbReference type="InterPro" id="IPR034772">
    <property type="entry name" value="CPSF6/7"/>
</dbReference>
<comment type="similarity">
    <text evidence="1">Belongs to the RRM CPSF6/7 family.</text>
</comment>
<dbReference type="KEGG" id="ccin:107274167"/>
<feature type="compositionally biased region" description="Low complexity" evidence="5">
    <location>
        <begin position="46"/>
        <end position="56"/>
    </location>
</feature>
<evidence type="ECO:0000313" key="7">
    <source>
        <dbReference type="Proteomes" id="UP000694920"/>
    </source>
</evidence>
<protein>
    <recommendedName>
        <fullName evidence="2">Cleavage and polyadenylation specificity factor subunit 6</fullName>
    </recommendedName>
</protein>
<dbReference type="InterPro" id="IPR000504">
    <property type="entry name" value="RRM_dom"/>
</dbReference>
<dbReference type="SUPFAM" id="SSF54928">
    <property type="entry name" value="RNA-binding domain, RBD"/>
    <property type="match status" value="1"/>
</dbReference>
<feature type="compositionally biased region" description="Low complexity" evidence="5">
    <location>
        <begin position="183"/>
        <end position="194"/>
    </location>
</feature>
<dbReference type="Proteomes" id="UP000694920">
    <property type="component" value="Unplaced"/>
</dbReference>
<organism evidence="7 8">
    <name type="scientific">Cephus cinctus</name>
    <name type="common">Wheat stem sawfly</name>
    <dbReference type="NCBI Taxonomy" id="211228"/>
    <lineage>
        <taxon>Eukaryota</taxon>
        <taxon>Metazoa</taxon>
        <taxon>Ecdysozoa</taxon>
        <taxon>Arthropoda</taxon>
        <taxon>Hexapoda</taxon>
        <taxon>Insecta</taxon>
        <taxon>Pterygota</taxon>
        <taxon>Neoptera</taxon>
        <taxon>Endopterygota</taxon>
        <taxon>Hymenoptera</taxon>
        <taxon>Cephoidea</taxon>
        <taxon>Cephidae</taxon>
        <taxon>Cephus</taxon>
    </lineage>
</organism>
<evidence type="ECO:0000256" key="5">
    <source>
        <dbReference type="SAM" id="MobiDB-lite"/>
    </source>
</evidence>
<gene>
    <name evidence="8" type="primary">LOC107274167</name>
</gene>
<dbReference type="Gene3D" id="3.30.70.330">
    <property type="match status" value="1"/>
</dbReference>
<dbReference type="GO" id="GO:0005634">
    <property type="term" value="C:nucleus"/>
    <property type="evidence" value="ECO:0007669"/>
    <property type="project" value="UniProtKB-SubCell"/>
</dbReference>
<dbReference type="RefSeq" id="XP_024947185.1">
    <property type="nucleotide sequence ID" value="XM_025091417.1"/>
</dbReference>
<evidence type="ECO:0000256" key="4">
    <source>
        <dbReference type="PROSITE-ProRule" id="PRU00176"/>
    </source>
</evidence>
<feature type="compositionally biased region" description="Polar residues" evidence="5">
    <location>
        <begin position="57"/>
        <end position="77"/>
    </location>
</feature>
<accession>A0AAJ7RUZ1</accession>
<dbReference type="InterPro" id="IPR035979">
    <property type="entry name" value="RBD_domain_sf"/>
</dbReference>
<dbReference type="Pfam" id="PF00076">
    <property type="entry name" value="RRM_1"/>
    <property type="match status" value="1"/>
</dbReference>
<dbReference type="InterPro" id="IPR012677">
    <property type="entry name" value="Nucleotide-bd_a/b_plait_sf"/>
</dbReference>
<feature type="domain" description="RRM" evidence="6">
    <location>
        <begin position="85"/>
        <end position="165"/>
    </location>
</feature>
<proteinExistence type="inferred from homology"/>
<sequence>MADGDIDLYADDLEQDFAQDEFAGDGVDLYDDVIAAPPGGNGGVSGSNSGAGDADATSPNEESNGTAPYHQLGNNIQPNQIGRRHQLYVGNLTWWTSDQDITDVVQSIGVSDFVEVKFFENRANGQSKGFCVISLGSEQSMRICMERLPKKELHGQNPVVTFPTKQALNQFESQCKTRPAPAPQQSQSQRPHNP</sequence>
<dbReference type="PROSITE" id="PS50102">
    <property type="entry name" value="RRM"/>
    <property type="match status" value="1"/>
</dbReference>
<evidence type="ECO:0000256" key="1">
    <source>
        <dbReference type="ARBA" id="ARBA00006265"/>
    </source>
</evidence>
<dbReference type="InterPro" id="IPR034769">
    <property type="entry name" value="CPSF6_RRM"/>
</dbReference>
<keyword evidence="7" id="KW-1185">Reference proteome</keyword>
<keyword evidence="3 4" id="KW-0694">RNA-binding</keyword>
<dbReference type="GO" id="GO:0006397">
    <property type="term" value="P:mRNA processing"/>
    <property type="evidence" value="ECO:0007669"/>
    <property type="project" value="UniProtKB-KW"/>
</dbReference>
<dbReference type="PANTHER" id="PTHR23204">
    <property type="entry name" value="CLEAVAGE AND POLYADENYLATION SPECIFIC FACTOR"/>
    <property type="match status" value="1"/>
</dbReference>
<reference evidence="8" key="1">
    <citation type="submission" date="2025-08" db="UniProtKB">
        <authorList>
            <consortium name="RefSeq"/>
        </authorList>
    </citation>
    <scope>IDENTIFICATION</scope>
</reference>
<dbReference type="GeneID" id="107274167"/>
<feature type="non-terminal residue" evidence="8">
    <location>
        <position position="194"/>
    </location>
</feature>
<evidence type="ECO:0000256" key="3">
    <source>
        <dbReference type="ARBA" id="ARBA00022884"/>
    </source>
</evidence>
<dbReference type="AlphaFoldDB" id="A0AAJ7RUZ1"/>